<dbReference type="HOGENOM" id="CLU_753645_0_0_5"/>
<dbReference type="STRING" id="573065.Astex_2269"/>
<proteinExistence type="predicted"/>
<sequence>MDSGLADKINSLSRLPQSDKDRLIEGLIQGGYHGAETALPELSIFRPRNIQNIDAYRYSVSNDTLYYIGDHNRKHHALFFDDQGKIEFNSRYYCTHLVNFLQLIDQALFLIEESNISSATNIGENFVAIEKWFLSYGHFQDELFSINDFMQQMNLFGKATGFLDYPTDSHLDTENFKFNTNYQILDRAVFGESSLNAYTFGDGILKLRGLTLIENHITSPNFHRFPSSVSSKARLAALGSGESTGPEKVFITRSSSYRDIGNKDEAEAFFADQGFLIVNPEDISIIELIRVLANVKYVGMYFGSAMTNMIYMPKGTKVHVIQAKSYLHEGLEIWQNILKEYNIDLNVHKASDENVVDIEMLKALAFS</sequence>
<evidence type="ECO:0000313" key="2">
    <source>
        <dbReference type="EMBL" id="ADU13924.1"/>
    </source>
</evidence>
<accession>E8RMP3</accession>
<evidence type="ECO:0000259" key="1">
    <source>
        <dbReference type="Pfam" id="PF04577"/>
    </source>
</evidence>
<feature type="domain" description="Glycosyltransferase 61 catalytic" evidence="1">
    <location>
        <begin position="152"/>
        <end position="318"/>
    </location>
</feature>
<dbReference type="Pfam" id="PF04577">
    <property type="entry name" value="Glyco_transf_61"/>
    <property type="match status" value="1"/>
</dbReference>
<organism evidence="2 3">
    <name type="scientific">Asticcacaulis excentricus (strain ATCC 15261 / DSM 4724 / KCTC 12464 / NCIMB 9791 / VKM B-1370 / CB 48)</name>
    <dbReference type="NCBI Taxonomy" id="573065"/>
    <lineage>
        <taxon>Bacteria</taxon>
        <taxon>Pseudomonadati</taxon>
        <taxon>Pseudomonadota</taxon>
        <taxon>Alphaproteobacteria</taxon>
        <taxon>Caulobacterales</taxon>
        <taxon>Caulobacteraceae</taxon>
        <taxon>Asticcacaulis</taxon>
    </lineage>
</organism>
<dbReference type="AlphaFoldDB" id="E8RMP3"/>
<dbReference type="GO" id="GO:0016757">
    <property type="term" value="F:glycosyltransferase activity"/>
    <property type="evidence" value="ECO:0007669"/>
    <property type="project" value="InterPro"/>
</dbReference>
<dbReference type="InterPro" id="IPR049625">
    <property type="entry name" value="Glyco_transf_61_cat"/>
</dbReference>
<evidence type="ECO:0000313" key="3">
    <source>
        <dbReference type="Proteomes" id="UP000001492"/>
    </source>
</evidence>
<dbReference type="Proteomes" id="UP000001492">
    <property type="component" value="Chromosome 1"/>
</dbReference>
<dbReference type="EMBL" id="CP002395">
    <property type="protein sequence ID" value="ADU13924.1"/>
    <property type="molecule type" value="Genomic_DNA"/>
</dbReference>
<keyword evidence="3" id="KW-1185">Reference proteome</keyword>
<protein>
    <recommendedName>
        <fullName evidence="1">Glycosyltransferase 61 catalytic domain-containing protein</fullName>
    </recommendedName>
</protein>
<dbReference type="eggNOG" id="COG4421">
    <property type="taxonomic scope" value="Bacteria"/>
</dbReference>
<reference evidence="3" key="1">
    <citation type="submission" date="2010-12" db="EMBL/GenBank/DDBJ databases">
        <title>Complete sequence of chromosome 1 of Asticcacaulis excentricus CB 48.</title>
        <authorList>
            <consortium name="US DOE Joint Genome Institute"/>
            <person name="Lucas S."/>
            <person name="Copeland A."/>
            <person name="Lapidus A."/>
            <person name="Cheng J.-F."/>
            <person name="Bruce D."/>
            <person name="Goodwin L."/>
            <person name="Pitluck S."/>
            <person name="Teshima H."/>
            <person name="Davenport K."/>
            <person name="Detter J.C."/>
            <person name="Han C."/>
            <person name="Tapia R."/>
            <person name="Land M."/>
            <person name="Hauser L."/>
            <person name="Jeffries C."/>
            <person name="Kyrpides N."/>
            <person name="Ivanova N."/>
            <person name="Ovchinnikova G."/>
            <person name="Brun Y.V."/>
            <person name="Woyke T."/>
        </authorList>
    </citation>
    <scope>NUCLEOTIDE SEQUENCE [LARGE SCALE GENOMIC DNA]</scope>
    <source>
        <strain evidence="3">ATCC 15261 / DSM 4724 / KCTC 12464 / NCIMB 9791 / VKM B-1370 / CB 48</strain>
    </source>
</reference>
<dbReference type="KEGG" id="aex:Astex_2269"/>
<name>E8RMP3_ASTEC</name>
<gene>
    <name evidence="2" type="ordered locus">Astex_2269</name>
</gene>